<evidence type="ECO:0000313" key="16">
    <source>
        <dbReference type="Proteomes" id="UP001165060"/>
    </source>
</evidence>
<evidence type="ECO:0000256" key="3">
    <source>
        <dbReference type="ARBA" id="ARBA00008982"/>
    </source>
</evidence>
<dbReference type="SUPFAM" id="SSF51735">
    <property type="entry name" value="NAD(P)-binding Rossmann-fold domains"/>
    <property type="match status" value="1"/>
</dbReference>
<evidence type="ECO:0000256" key="12">
    <source>
        <dbReference type="RuleBase" id="RU000696"/>
    </source>
</evidence>
<name>A0ABQ6MSX3_9STRA</name>
<organism evidence="15 16">
    <name type="scientific">Tetraparma gracilis</name>
    <dbReference type="NCBI Taxonomy" id="2962635"/>
    <lineage>
        <taxon>Eukaryota</taxon>
        <taxon>Sar</taxon>
        <taxon>Stramenopiles</taxon>
        <taxon>Ochrophyta</taxon>
        <taxon>Bolidophyceae</taxon>
        <taxon>Parmales</taxon>
        <taxon>Triparmaceae</taxon>
        <taxon>Tetraparma</taxon>
    </lineage>
</organism>
<dbReference type="InterPro" id="IPR036043">
    <property type="entry name" value="Phosphoglycerate_kinase_sf"/>
</dbReference>
<dbReference type="EC" id="2.7.2.3" evidence="4 11"/>
<dbReference type="InterPro" id="IPR020829">
    <property type="entry name" value="GlycerAld_3-P_DH_cat"/>
</dbReference>
<keyword evidence="5 11" id="KW-0808">Transferase</keyword>
<dbReference type="SMART" id="SM00846">
    <property type="entry name" value="Gp_dh_N"/>
    <property type="match status" value="1"/>
</dbReference>
<dbReference type="InterPro" id="IPR020828">
    <property type="entry name" value="GlycerAld_3-P_DH_NAD(P)-bd"/>
</dbReference>
<keyword evidence="7 11" id="KW-0418">Kinase</keyword>
<evidence type="ECO:0000256" key="9">
    <source>
        <dbReference type="ARBA" id="ARBA00022842"/>
    </source>
</evidence>
<accession>A0ABQ6MSX3</accession>
<keyword evidence="9" id="KW-0460">Magnesium</keyword>
<dbReference type="Gene3D" id="3.30.360.10">
    <property type="entry name" value="Dihydrodipicolinate Reductase, domain 2"/>
    <property type="match status" value="1"/>
</dbReference>
<evidence type="ECO:0000256" key="4">
    <source>
        <dbReference type="ARBA" id="ARBA00013061"/>
    </source>
</evidence>
<comment type="caution">
    <text evidence="15">The sequence shown here is derived from an EMBL/GenBank/DDBJ whole genome shotgun (WGS) entry which is preliminary data.</text>
</comment>
<comment type="pathway">
    <text evidence="11">Carbohydrate degradation; glycolysis; pyruvate from D-glyceraldehyde 3-phosphate: step 2/5.</text>
</comment>
<dbReference type="PANTHER" id="PTHR43148">
    <property type="entry name" value="GLYCERALDEHYDE-3-PHOSPHATE DEHYDROGENASE 2"/>
    <property type="match status" value="1"/>
</dbReference>
<evidence type="ECO:0000256" key="10">
    <source>
        <dbReference type="ARBA" id="ARBA00023002"/>
    </source>
</evidence>
<evidence type="ECO:0000256" key="13">
    <source>
        <dbReference type="SAM" id="MobiDB-lite"/>
    </source>
</evidence>
<proteinExistence type="inferred from homology"/>
<comment type="catalytic activity">
    <reaction evidence="11">
        <text>(2R)-3-phosphoglycerate + ATP = (2R)-3-phospho-glyceroyl phosphate + ADP</text>
        <dbReference type="Rhea" id="RHEA:14801"/>
        <dbReference type="ChEBI" id="CHEBI:30616"/>
        <dbReference type="ChEBI" id="CHEBI:57604"/>
        <dbReference type="ChEBI" id="CHEBI:58272"/>
        <dbReference type="ChEBI" id="CHEBI:456216"/>
        <dbReference type="EC" id="2.7.2.3"/>
    </reaction>
</comment>
<dbReference type="EMBL" id="BRYB01000554">
    <property type="protein sequence ID" value="GMI32663.1"/>
    <property type="molecule type" value="Genomic_DNA"/>
</dbReference>
<dbReference type="InterPro" id="IPR015824">
    <property type="entry name" value="Phosphoglycerate_kinase_N"/>
</dbReference>
<comment type="cofactor">
    <cofactor evidence="1">
        <name>Mg(2+)</name>
        <dbReference type="ChEBI" id="CHEBI:18420"/>
    </cofactor>
</comment>
<keyword evidence="10" id="KW-0560">Oxidoreductase</keyword>
<dbReference type="Gene3D" id="3.40.50.720">
    <property type="entry name" value="NAD(P)-binding Rossmann-like Domain"/>
    <property type="match status" value="1"/>
</dbReference>
<evidence type="ECO:0000256" key="11">
    <source>
        <dbReference type="RuleBase" id="RU000532"/>
    </source>
</evidence>
<dbReference type="InterPro" id="IPR020831">
    <property type="entry name" value="GlycerAld/Erythrose_P_DH"/>
</dbReference>
<evidence type="ECO:0000313" key="15">
    <source>
        <dbReference type="EMBL" id="GMI32663.1"/>
    </source>
</evidence>
<evidence type="ECO:0000256" key="2">
    <source>
        <dbReference type="ARBA" id="ARBA00007406"/>
    </source>
</evidence>
<keyword evidence="8" id="KW-0067">ATP-binding</keyword>
<dbReference type="Proteomes" id="UP001165060">
    <property type="component" value="Unassembled WGS sequence"/>
</dbReference>
<comment type="similarity">
    <text evidence="3 11">Belongs to the phosphoglycerate kinase family.</text>
</comment>
<keyword evidence="16" id="KW-1185">Reference proteome</keyword>
<comment type="subunit">
    <text evidence="12">Monomer.</text>
</comment>
<dbReference type="Pfam" id="PF00162">
    <property type="entry name" value="PGK"/>
    <property type="match status" value="2"/>
</dbReference>
<comment type="similarity">
    <text evidence="2">Belongs to the glyceraldehyde-3-phosphate dehydrogenase family.</text>
</comment>
<dbReference type="InterPro" id="IPR036291">
    <property type="entry name" value="NAD(P)-bd_dom_sf"/>
</dbReference>
<sequence>MPAIKVGINGVGRIGKMVLLQMLADPEKYEVLAVNSTSLMAEEVEDYLCYDSSHKYSRQNLKEKVTVVGPDDVIINGRPLKIFRSRKAEEIPWRSVGVEYLLECTGAFLTTEKAEKHDVDYVIMSAPPSKCPVTPTFIYGVNHDKYAGQKVVSASSCTTNCMAPALRIINDAFGVKSAFFTTIHATTGSQNCVDVINKKNRTHRSIINNMIPHSTGASKSVNAVLPQLEGKIYGTSVRVPTINCSLLDLNVTFEQEDVKLEQIEDLFRKSRYFGHVYGVNDKQLTSVDFLTTVTPSILDMKASMNMGLNTVKMMLWYDNEWSYSAQCLRVMSSMFEVNLAKKTQVFKLAPELGLRALDFDNKKVLARFDFNVPMDDGKVTDDFRIKSAIPSIQYMLGQGARRVVLVCHFGRPKGADKKLSVEFMCPMISDLLGKKVQFLEDGVSQKTLDRLAAEEGSGEGAGAVYLLENIRFHPEETKYDPLNDFSKMYQQLGDVIVADCFGCVHRKHTSIVHLNSGDDYQKQFGYGFLIEEECDALGKLLDNRGRKVLGIMGGAKIADKQPMIECLSKMDNTKIFVGGGLTRGWNDKFPNTPSNVVLARDAYGAKDLSKESPPQYMKLEGTDGGGFDIGPSGLRDLMAAIDEADVIFWNGCLGVIEDPRYRVGSSMIVDYLTSQTGKQVIIGGGETASLFAGTSNEHIYLSTGGGALLEHIQSVVTQSPTVPGLALFAEFNERERKMSSERSPARKHVWAGGVSN</sequence>
<evidence type="ECO:0000256" key="5">
    <source>
        <dbReference type="ARBA" id="ARBA00022679"/>
    </source>
</evidence>
<gene>
    <name evidence="15" type="ORF">TeGR_g6496</name>
</gene>
<evidence type="ECO:0000256" key="1">
    <source>
        <dbReference type="ARBA" id="ARBA00001946"/>
    </source>
</evidence>
<evidence type="ECO:0000256" key="8">
    <source>
        <dbReference type="ARBA" id="ARBA00022840"/>
    </source>
</evidence>
<evidence type="ECO:0000256" key="7">
    <source>
        <dbReference type="ARBA" id="ARBA00022777"/>
    </source>
</evidence>
<dbReference type="Pfam" id="PF02800">
    <property type="entry name" value="Gp_dh_C"/>
    <property type="match status" value="1"/>
</dbReference>
<feature type="domain" description="Glyceraldehyde 3-phosphate dehydrogenase NAD(P) binding" evidence="14">
    <location>
        <begin position="4"/>
        <end position="157"/>
    </location>
</feature>
<dbReference type="PRINTS" id="PR00477">
    <property type="entry name" value="PHGLYCKINASE"/>
</dbReference>
<evidence type="ECO:0000256" key="6">
    <source>
        <dbReference type="ARBA" id="ARBA00022741"/>
    </source>
</evidence>
<protein>
    <recommendedName>
        <fullName evidence="4 11">Phosphoglycerate kinase</fullName>
        <ecNumber evidence="4 11">2.7.2.3</ecNumber>
    </recommendedName>
</protein>
<dbReference type="PROSITE" id="PS00071">
    <property type="entry name" value="GAPDH"/>
    <property type="match status" value="1"/>
</dbReference>
<dbReference type="Gene3D" id="3.40.50.1260">
    <property type="entry name" value="Phosphoglycerate kinase, N-terminal domain"/>
    <property type="match status" value="3"/>
</dbReference>
<evidence type="ECO:0000259" key="14">
    <source>
        <dbReference type="SMART" id="SM00846"/>
    </source>
</evidence>
<dbReference type="InterPro" id="IPR001576">
    <property type="entry name" value="Phosphoglycerate_kinase"/>
</dbReference>
<reference evidence="15 16" key="1">
    <citation type="journal article" date="2023" name="Commun. Biol.">
        <title>Genome analysis of Parmales, the sister group of diatoms, reveals the evolutionary specialization of diatoms from phago-mixotrophs to photoautotrophs.</title>
        <authorList>
            <person name="Ban H."/>
            <person name="Sato S."/>
            <person name="Yoshikawa S."/>
            <person name="Yamada K."/>
            <person name="Nakamura Y."/>
            <person name="Ichinomiya M."/>
            <person name="Sato N."/>
            <person name="Blanc-Mathieu R."/>
            <person name="Endo H."/>
            <person name="Kuwata A."/>
            <person name="Ogata H."/>
        </authorList>
    </citation>
    <scope>NUCLEOTIDE SEQUENCE [LARGE SCALE GENOMIC DNA]</scope>
</reference>
<dbReference type="SUPFAM" id="SSF53748">
    <property type="entry name" value="Phosphoglycerate kinase"/>
    <property type="match status" value="1"/>
</dbReference>
<feature type="region of interest" description="Disordered" evidence="13">
    <location>
        <begin position="737"/>
        <end position="756"/>
    </location>
</feature>
<keyword evidence="6" id="KW-0547">Nucleotide-binding</keyword>
<dbReference type="SUPFAM" id="SSF55347">
    <property type="entry name" value="Glyceraldehyde-3-phosphate dehydrogenase-like, C-terminal domain"/>
    <property type="match status" value="1"/>
</dbReference>
<dbReference type="Pfam" id="PF00044">
    <property type="entry name" value="Gp_dh_N"/>
    <property type="match status" value="1"/>
</dbReference>
<dbReference type="InterPro" id="IPR020830">
    <property type="entry name" value="GlycerAld_3-P_DH_AS"/>
</dbReference>